<dbReference type="CDD" id="cd10747">
    <property type="entry name" value="DnaJ_C"/>
    <property type="match status" value="1"/>
</dbReference>
<dbReference type="Proteomes" id="UP000001916">
    <property type="component" value="Chromosome"/>
</dbReference>
<evidence type="ECO:0000256" key="4">
    <source>
        <dbReference type="ARBA" id="ARBA00022833"/>
    </source>
</evidence>
<proteinExistence type="predicted"/>
<keyword evidence="5" id="KW-0143">Chaperone</keyword>
<dbReference type="InterPro" id="IPR002939">
    <property type="entry name" value="DnaJ_C"/>
</dbReference>
<dbReference type="OrthoDB" id="9779889at2"/>
<evidence type="ECO:0000256" key="3">
    <source>
        <dbReference type="ARBA" id="ARBA00022771"/>
    </source>
</evidence>
<evidence type="ECO:0000313" key="8">
    <source>
        <dbReference type="Proteomes" id="UP000001916"/>
    </source>
</evidence>
<name>D7BI92_ALLS1</name>
<dbReference type="InterPro" id="IPR001623">
    <property type="entry name" value="DnaJ_domain"/>
</dbReference>
<organism evidence="7 8">
    <name type="scientific">Allomeiothermus silvanus (strain ATCC 700542 / DSM 9946 / NBRC 106475 / NCIMB 13440 / VI-R2)</name>
    <name type="common">Thermus silvanus</name>
    <dbReference type="NCBI Taxonomy" id="526227"/>
    <lineage>
        <taxon>Bacteria</taxon>
        <taxon>Thermotogati</taxon>
        <taxon>Deinococcota</taxon>
        <taxon>Deinococci</taxon>
        <taxon>Thermales</taxon>
        <taxon>Thermaceae</taxon>
        <taxon>Allomeiothermus</taxon>
    </lineage>
</organism>
<dbReference type="InterPro" id="IPR008971">
    <property type="entry name" value="HSP40/DnaJ_pept-bd"/>
</dbReference>
<evidence type="ECO:0000256" key="5">
    <source>
        <dbReference type="ARBA" id="ARBA00023186"/>
    </source>
</evidence>
<keyword evidence="2" id="KW-0677">Repeat</keyword>
<dbReference type="InterPro" id="IPR036869">
    <property type="entry name" value="J_dom_sf"/>
</dbReference>
<evidence type="ECO:0000256" key="1">
    <source>
        <dbReference type="ARBA" id="ARBA00022723"/>
    </source>
</evidence>
<dbReference type="CDD" id="cd06257">
    <property type="entry name" value="DnaJ"/>
    <property type="match status" value="1"/>
</dbReference>
<dbReference type="PROSITE" id="PS50076">
    <property type="entry name" value="DNAJ_2"/>
    <property type="match status" value="1"/>
</dbReference>
<dbReference type="FunFam" id="1.10.287.110:FF:000034">
    <property type="entry name" value="Chaperone protein DnaJ"/>
    <property type="match status" value="1"/>
</dbReference>
<evidence type="ECO:0000256" key="2">
    <source>
        <dbReference type="ARBA" id="ARBA00022737"/>
    </source>
</evidence>
<keyword evidence="4" id="KW-0862">Zinc</keyword>
<dbReference type="KEGG" id="msv:Mesil_0426"/>
<dbReference type="PRINTS" id="PR00625">
    <property type="entry name" value="JDOMAIN"/>
</dbReference>
<gene>
    <name evidence="7" type="ordered locus">Mesil_0426</name>
</gene>
<dbReference type="SUPFAM" id="SSF46565">
    <property type="entry name" value="Chaperone J-domain"/>
    <property type="match status" value="1"/>
</dbReference>
<dbReference type="PANTHER" id="PTHR43096">
    <property type="entry name" value="DNAJ HOMOLOG 1, MITOCHONDRIAL-RELATED"/>
    <property type="match status" value="1"/>
</dbReference>
<protein>
    <submittedName>
        <fullName evidence="7">Chaperone DnaJ domain protein</fullName>
    </submittedName>
</protein>
<dbReference type="GO" id="GO:0005737">
    <property type="term" value="C:cytoplasm"/>
    <property type="evidence" value="ECO:0007669"/>
    <property type="project" value="TreeGrafter"/>
</dbReference>
<dbReference type="SMART" id="SM00271">
    <property type="entry name" value="DnaJ"/>
    <property type="match status" value="1"/>
</dbReference>
<dbReference type="STRING" id="526227.Mesil_0426"/>
<reference evidence="7 8" key="1">
    <citation type="journal article" date="2010" name="Stand. Genomic Sci.">
        <title>Complete genome sequence of Meiothermus silvanus type strain (VI-R2).</title>
        <authorList>
            <person name="Sikorski J."/>
            <person name="Tindall B.J."/>
            <person name="Lowry S."/>
            <person name="Lucas S."/>
            <person name="Nolan M."/>
            <person name="Copeland A."/>
            <person name="Glavina Del Rio T."/>
            <person name="Tice H."/>
            <person name="Cheng J.F."/>
            <person name="Han C."/>
            <person name="Pitluck S."/>
            <person name="Liolios K."/>
            <person name="Ivanova N."/>
            <person name="Mavromatis K."/>
            <person name="Mikhailova N."/>
            <person name="Pati A."/>
            <person name="Goodwin L."/>
            <person name="Chen A."/>
            <person name="Palaniappan K."/>
            <person name="Land M."/>
            <person name="Hauser L."/>
            <person name="Chang Y.J."/>
            <person name="Jeffries C.D."/>
            <person name="Rohde M."/>
            <person name="Goker M."/>
            <person name="Woyke T."/>
            <person name="Bristow J."/>
            <person name="Eisen J.A."/>
            <person name="Markowitz V."/>
            <person name="Hugenholtz P."/>
            <person name="Kyrpides N.C."/>
            <person name="Klenk H.P."/>
            <person name="Lapidus A."/>
        </authorList>
    </citation>
    <scope>NUCLEOTIDE SEQUENCE [LARGE SCALE GENOMIC DNA]</scope>
    <source>
        <strain evidence="8">ATCC 700542 / DSM 9946 / VI-R2</strain>
    </source>
</reference>
<keyword evidence="3" id="KW-0863">Zinc-finger</keyword>
<sequence length="294" mass="32340">MAYKDYYATLGVSKNASQDEIKKAFKKLARKYHPDVNKDPGAEEKFKEINEAYTVLSDPEKRQFYDRYGSEAASAGWQGPPPGGTWSGTVPGANVGDFSDFFQQLFGNLGGRGGVGGFGDLFGSVGRQARARQDLEAELSLPLEDAYRGGEKILTIDGERLSVRIPAGVRDGQRIRLAGKGRQGGDLYLTVRLEPSRNFRLEGDDVYVTVDVPAPLAVVGGTVRVPTLDGPVELTIPKHTQAGRKLRLKGKGWPRREGGRGDQYAEVRITIPTHPTPEEERLYRQLAELLKVRP</sequence>
<dbReference type="EMBL" id="CP002042">
    <property type="protein sequence ID" value="ADH62366.1"/>
    <property type="molecule type" value="Genomic_DNA"/>
</dbReference>
<dbReference type="AlphaFoldDB" id="D7BI92"/>
<accession>D7BI92</accession>
<dbReference type="GO" id="GO:0042026">
    <property type="term" value="P:protein refolding"/>
    <property type="evidence" value="ECO:0007669"/>
    <property type="project" value="TreeGrafter"/>
</dbReference>
<dbReference type="NCBIfam" id="NF010892">
    <property type="entry name" value="PRK14299.1"/>
    <property type="match status" value="1"/>
</dbReference>
<dbReference type="Gene3D" id="2.60.260.20">
    <property type="entry name" value="Urease metallochaperone UreE, N-terminal domain"/>
    <property type="match status" value="2"/>
</dbReference>
<dbReference type="eggNOG" id="COG0484">
    <property type="taxonomic scope" value="Bacteria"/>
</dbReference>
<dbReference type="GO" id="GO:0051082">
    <property type="term" value="F:unfolded protein binding"/>
    <property type="evidence" value="ECO:0007669"/>
    <property type="project" value="InterPro"/>
</dbReference>
<feature type="domain" description="J" evidence="6">
    <location>
        <begin position="5"/>
        <end position="69"/>
    </location>
</feature>
<evidence type="ECO:0000313" key="7">
    <source>
        <dbReference type="EMBL" id="ADH62366.1"/>
    </source>
</evidence>
<evidence type="ECO:0000259" key="6">
    <source>
        <dbReference type="PROSITE" id="PS50076"/>
    </source>
</evidence>
<keyword evidence="1" id="KW-0479">Metal-binding</keyword>
<dbReference type="GO" id="GO:0008270">
    <property type="term" value="F:zinc ion binding"/>
    <property type="evidence" value="ECO:0007669"/>
    <property type="project" value="UniProtKB-KW"/>
</dbReference>
<dbReference type="SUPFAM" id="SSF49493">
    <property type="entry name" value="HSP40/DnaJ peptide-binding domain"/>
    <property type="match status" value="2"/>
</dbReference>
<dbReference type="FunFam" id="2.60.260.20:FF:000005">
    <property type="entry name" value="Chaperone protein dnaJ 1, mitochondrial"/>
    <property type="match status" value="1"/>
</dbReference>
<dbReference type="Pfam" id="PF00226">
    <property type="entry name" value="DnaJ"/>
    <property type="match status" value="1"/>
</dbReference>
<dbReference type="Pfam" id="PF01556">
    <property type="entry name" value="DnaJ_C"/>
    <property type="match status" value="1"/>
</dbReference>
<dbReference type="PANTHER" id="PTHR43096:SF52">
    <property type="entry name" value="DNAJ HOMOLOG 1, MITOCHONDRIAL-RELATED"/>
    <property type="match status" value="1"/>
</dbReference>
<dbReference type="RefSeq" id="WP_013156972.1">
    <property type="nucleotide sequence ID" value="NC_014212.1"/>
</dbReference>
<dbReference type="Gene3D" id="1.10.287.110">
    <property type="entry name" value="DnaJ domain"/>
    <property type="match status" value="1"/>
</dbReference>
<keyword evidence="8" id="KW-1185">Reference proteome</keyword>
<dbReference type="HOGENOM" id="CLU_017633_0_0_0"/>